<dbReference type="Proteomes" id="UP001530293">
    <property type="component" value="Unassembled WGS sequence"/>
</dbReference>
<name>A0ABD3M513_9STRA</name>
<feature type="compositionally biased region" description="Low complexity" evidence="1">
    <location>
        <begin position="1198"/>
        <end position="1209"/>
    </location>
</feature>
<keyword evidence="4" id="KW-1185">Reference proteome</keyword>
<feature type="compositionally biased region" description="Low complexity" evidence="1">
    <location>
        <begin position="169"/>
        <end position="185"/>
    </location>
</feature>
<dbReference type="InterPro" id="IPR037067">
    <property type="entry name" value="Coatomer_gsu_app_sf"/>
</dbReference>
<feature type="compositionally biased region" description="Polar residues" evidence="1">
    <location>
        <begin position="267"/>
        <end position="288"/>
    </location>
</feature>
<feature type="compositionally biased region" description="Polar residues" evidence="1">
    <location>
        <begin position="186"/>
        <end position="198"/>
    </location>
</feature>
<proteinExistence type="predicted"/>
<reference evidence="3 4" key="1">
    <citation type="submission" date="2024-10" db="EMBL/GenBank/DDBJ databases">
        <title>Updated reference genomes for cyclostephanoid diatoms.</title>
        <authorList>
            <person name="Roberts W.R."/>
            <person name="Alverson A.J."/>
        </authorList>
    </citation>
    <scope>NUCLEOTIDE SEQUENCE [LARGE SCALE GENOMIC DNA]</scope>
    <source>
        <strain evidence="3 4">AJA232-27</strain>
    </source>
</reference>
<feature type="compositionally biased region" description="Gly residues" evidence="1">
    <location>
        <begin position="83"/>
        <end position="99"/>
    </location>
</feature>
<feature type="region of interest" description="Disordered" evidence="1">
    <location>
        <begin position="169"/>
        <end position="198"/>
    </location>
</feature>
<dbReference type="PANTHER" id="PTHR12894:SF27">
    <property type="entry name" value="TRANSFORMING GROWTH FACTOR-BETA RECEPTOR-ASSOCIATED PROTEIN 1"/>
    <property type="match status" value="1"/>
</dbReference>
<organism evidence="3 4">
    <name type="scientific">Discostella pseudostelligera</name>
    <dbReference type="NCBI Taxonomy" id="259834"/>
    <lineage>
        <taxon>Eukaryota</taxon>
        <taxon>Sar</taxon>
        <taxon>Stramenopiles</taxon>
        <taxon>Ochrophyta</taxon>
        <taxon>Bacillariophyta</taxon>
        <taxon>Coscinodiscophyceae</taxon>
        <taxon>Thalassiosirophycidae</taxon>
        <taxon>Stephanodiscales</taxon>
        <taxon>Stephanodiscaceae</taxon>
        <taxon>Discostella</taxon>
    </lineage>
</organism>
<feature type="region of interest" description="Disordered" evidence="1">
    <location>
        <begin position="31"/>
        <end position="51"/>
    </location>
</feature>
<evidence type="ECO:0000256" key="1">
    <source>
        <dbReference type="SAM" id="MobiDB-lite"/>
    </source>
</evidence>
<feature type="region of interest" description="Disordered" evidence="1">
    <location>
        <begin position="335"/>
        <end position="390"/>
    </location>
</feature>
<dbReference type="Gene3D" id="2.60.40.1480">
    <property type="entry name" value="Coatomer, gamma subunit, appendage domain"/>
    <property type="match status" value="1"/>
</dbReference>
<feature type="region of interest" description="Disordered" evidence="1">
    <location>
        <begin position="565"/>
        <end position="586"/>
    </location>
</feature>
<dbReference type="InterPro" id="IPR032914">
    <property type="entry name" value="Vam6/VPS39/TRAP1"/>
</dbReference>
<evidence type="ECO:0000313" key="3">
    <source>
        <dbReference type="EMBL" id="KAL3759140.1"/>
    </source>
</evidence>
<evidence type="ECO:0000313" key="4">
    <source>
        <dbReference type="Proteomes" id="UP001530293"/>
    </source>
</evidence>
<dbReference type="SUPFAM" id="SSF49348">
    <property type="entry name" value="Clathrin adaptor appendage domain"/>
    <property type="match status" value="1"/>
</dbReference>
<dbReference type="Pfam" id="PF08752">
    <property type="entry name" value="COP-gamma_platf"/>
    <property type="match status" value="1"/>
</dbReference>
<feature type="region of interest" description="Disordered" evidence="1">
    <location>
        <begin position="214"/>
        <end position="290"/>
    </location>
</feature>
<feature type="region of interest" description="Disordered" evidence="1">
    <location>
        <begin position="82"/>
        <end position="107"/>
    </location>
</feature>
<feature type="compositionally biased region" description="Low complexity" evidence="1">
    <location>
        <begin position="242"/>
        <end position="253"/>
    </location>
</feature>
<feature type="region of interest" description="Disordered" evidence="1">
    <location>
        <begin position="1191"/>
        <end position="1221"/>
    </location>
</feature>
<sequence length="1625" mass="171666">MAASLGPSWSLRTNNASPRCLTVYATTPAAGGSTATHHGTARKSKDPATAAAAGYSVTVGTERGSLHYRNYPPLLTADSSFDGAGGGSGSSSRVAGGGRGGHRTVDPSQLCIEPTEQINLQGAVKGSIVNIVHAQCCYHTPSETATTIASNVASSPVFLLLVDDDRGTATSSSTTTAGMSAGSTMLSTSTSSQKQHNSGAYAAHLVTARNGTFHKLPPYGADTTTSSMSTSSSDGITKNKPTTGTAASASTAAHQQSPRLGRKIHNPPNSANNLKDIETNNNTAQSSGVPLPRMSCAVHHPETGYVYAAGTGVYGLPNSAALAVMEGMALTMMSSHSQQQYRHDDDDDDDDYHNYTQQQQQPRRHHPPPSSSGVHHPTPYSTLPTPSSSTSILKPLPPTALYLNCHHALPMPGVRCSSSGGHQNMTLACVGRVAIVAVANAFYAVPAYLNMNAIKSIVATSASGGNSLSSTSTVIPTPVVSTLPNVTATKIASFAQSSQVHPVLAVEIVMSSPPITTTMTQHDRSSLPTLEGVMSKYIRSVTSLVFLASGRECTTVEITSIPDNSALAATGGNGTGGEGNKGAGGARSQSAVIASSSFGDGMVLSTTIKSMSHSKIHGMATLPSPILAAATLPPVRQSTNGGGGLSSGPLIALLTVDGLVHIRSPLCYAVPLTSLEVGTRLNDYFTLSPLQALPSFHELNVNNSNSRENRTIVATSYGGESRLISIHDTESSQDFADRLMRLCIDAFGSNGFPRLELAESLGATFLATSYGGSGGGGVQQELSSSSMTTTTLMQYHQKRTLLTQYLECVLGLSDDIRARVISSSSAVVTASKLESISHVSVVLSDGQEGGDVEVEAIDRDYEAMDERAIPTSASSLGANALLTCTALLCLVSFQLSPPDGSTAVRASRACASAVGIVLRPNKDTSFSSSSGIVSKTAVTVCELVADRLLKEVSSTLSSNFSLLTASSSVSNSSTSWGNRASLAAATMEFVETAIWLLRSCGCHEKAINVLQERMNSPAFRNASMGDSLGGSSSIGGGSASSTGGGGGWSQIKFDSYLATHLGELWSSNDDQCRQLVLVSSATRDLIARNPTLGLSIFTTIHPRNETEWKMMKPEDDPLVHPLYPMKVVELLKSISPQQSSGGGGGGVDVHHEPGAIECLSSFSPWYETLPLNSGRALAVSYLESAIGIATGRQPTNASSSPDTLTSPSSYRTESSRDEIDERKADVHDELSYLLLEGVISERGDDDGGVDSNLGAIYRFKLRRLLSWPDSRIRSERLLSALPLSFLREHALLLGRLGRHEDALQILYFQEKSLDLALEYCDVRHERQQAQMEDAKASGAAPGRGPRVRATPNQCAYIPLVKVALSMDPDIDRGTAAAIKVLALRRDRIDKAAVVRLLPKNTPMQTLVRPFLIPAVVEDESQVRRLTIASSLLRSRMIQLKKKLVEAQLESQASLHSSPALQRLNLGALLHSSKSVAARPVHAASPHYPDVLLTKHFFPRHLVIQAKVTNNPAKSMADQNYAGTLANVAFVIAESSDDALVPTMELPLKTLPHKATGSAWCVIAANPQRLDGAAFLTCELRFTVLTVDADTGMPLKFSESINSSIGLGQTFVEELHDIEVRHTEFG</sequence>
<evidence type="ECO:0000259" key="2">
    <source>
        <dbReference type="Pfam" id="PF08752"/>
    </source>
</evidence>
<feature type="domain" description="Coatomer gamma subunit appendage Ig-like subdomain" evidence="2">
    <location>
        <begin position="1451"/>
        <end position="1593"/>
    </location>
</feature>
<feature type="compositionally biased region" description="Gly residues" evidence="1">
    <location>
        <begin position="571"/>
        <end position="585"/>
    </location>
</feature>
<accession>A0ABD3M513</accession>
<dbReference type="InterPro" id="IPR013041">
    <property type="entry name" value="Clathrin_app_Ig-like_sf"/>
</dbReference>
<dbReference type="InterPro" id="IPR013040">
    <property type="entry name" value="Coatomer_gsu_app_Ig-like_dom"/>
</dbReference>
<gene>
    <name evidence="3" type="ORF">ACHAWU_008592</name>
</gene>
<dbReference type="PANTHER" id="PTHR12894">
    <property type="entry name" value="CNH DOMAIN CONTAINING"/>
    <property type="match status" value="1"/>
</dbReference>
<comment type="caution">
    <text evidence="3">The sequence shown here is derived from an EMBL/GenBank/DDBJ whole genome shotgun (WGS) entry which is preliminary data.</text>
</comment>
<protein>
    <recommendedName>
        <fullName evidence="2">Coatomer gamma subunit appendage Ig-like subdomain domain-containing protein</fullName>
    </recommendedName>
</protein>
<dbReference type="EMBL" id="JALLBG020000213">
    <property type="protein sequence ID" value="KAL3759140.1"/>
    <property type="molecule type" value="Genomic_DNA"/>
</dbReference>
<feature type="compositionally biased region" description="Low complexity" evidence="1">
    <location>
        <begin position="377"/>
        <end position="390"/>
    </location>
</feature>
<feature type="compositionally biased region" description="Low complexity" evidence="1">
    <location>
        <begin position="223"/>
        <end position="233"/>
    </location>
</feature>